<evidence type="ECO:0000256" key="1">
    <source>
        <dbReference type="SAM" id="MobiDB-lite"/>
    </source>
</evidence>
<reference evidence="4 5" key="1">
    <citation type="submission" date="2017-11" db="EMBL/GenBank/DDBJ databases">
        <title>Draft genome sequence of Mitsuaria sp. HWN-4.</title>
        <authorList>
            <person name="Gundlapally S.R."/>
        </authorList>
    </citation>
    <scope>NUCLEOTIDE SEQUENCE [LARGE SCALE GENOMIC DNA]</scope>
    <source>
        <strain evidence="4 5">HWN-4</strain>
    </source>
</reference>
<dbReference type="Proteomes" id="UP000231501">
    <property type="component" value="Unassembled WGS sequence"/>
</dbReference>
<dbReference type="InterPro" id="IPR008638">
    <property type="entry name" value="FhaB/CdiA-like_TPS"/>
</dbReference>
<protein>
    <recommendedName>
        <fullName evidence="3">Filamentous haemagglutinin FhaB/tRNA nuclease CdiA-like TPS domain-containing protein</fullName>
    </recommendedName>
</protein>
<accession>A0A2G9CC03</accession>
<keyword evidence="2" id="KW-1133">Transmembrane helix</keyword>
<evidence type="ECO:0000256" key="2">
    <source>
        <dbReference type="SAM" id="Phobius"/>
    </source>
</evidence>
<name>A0A2G9CC03_9BURK</name>
<evidence type="ECO:0000313" key="5">
    <source>
        <dbReference type="Proteomes" id="UP000231501"/>
    </source>
</evidence>
<evidence type="ECO:0000259" key="3">
    <source>
        <dbReference type="SMART" id="SM00912"/>
    </source>
</evidence>
<feature type="compositionally biased region" description="Basic residues" evidence="1">
    <location>
        <begin position="60"/>
        <end position="71"/>
    </location>
</feature>
<organism evidence="4 5">
    <name type="scientific">Roseateles chitinivorans</name>
    <dbReference type="NCBI Taxonomy" id="2917965"/>
    <lineage>
        <taxon>Bacteria</taxon>
        <taxon>Pseudomonadati</taxon>
        <taxon>Pseudomonadota</taxon>
        <taxon>Betaproteobacteria</taxon>
        <taxon>Burkholderiales</taxon>
        <taxon>Sphaerotilaceae</taxon>
        <taxon>Roseateles</taxon>
    </lineage>
</organism>
<dbReference type="InterPro" id="IPR012334">
    <property type="entry name" value="Pectin_lyas_fold"/>
</dbReference>
<feature type="compositionally biased region" description="Basic residues" evidence="1">
    <location>
        <begin position="1"/>
        <end position="11"/>
    </location>
</feature>
<dbReference type="SMART" id="SM00912">
    <property type="entry name" value="Haemagg_act"/>
    <property type="match status" value="1"/>
</dbReference>
<dbReference type="SUPFAM" id="SSF51126">
    <property type="entry name" value="Pectin lyase-like"/>
    <property type="match status" value="1"/>
</dbReference>
<keyword evidence="5" id="KW-1185">Reference proteome</keyword>
<keyword evidence="2" id="KW-0472">Membrane</keyword>
<dbReference type="NCBIfam" id="TIGR01901">
    <property type="entry name" value="adhes_NPXG"/>
    <property type="match status" value="1"/>
</dbReference>
<keyword evidence="2" id="KW-0812">Transmembrane</keyword>
<dbReference type="Pfam" id="PF05860">
    <property type="entry name" value="TPS"/>
    <property type="match status" value="1"/>
</dbReference>
<proteinExistence type="predicted"/>
<dbReference type="InterPro" id="IPR050909">
    <property type="entry name" value="Bact_Autotransporter_VF"/>
</dbReference>
<dbReference type="Gene3D" id="2.160.20.10">
    <property type="entry name" value="Single-stranded right-handed beta-helix, Pectin lyase-like"/>
    <property type="match status" value="1"/>
</dbReference>
<feature type="domain" description="Filamentous haemagglutinin FhaB/tRNA nuclease CdiA-like TPS" evidence="3">
    <location>
        <begin position="91"/>
        <end position="210"/>
    </location>
</feature>
<sequence length="2791" mass="280127">MARRRPRHRGRPPPLPPLRHGRVPGLRESASAVLTTMPTLTPSPLPATTPSSSDADSRRRPTRPPRPGHRPRLTALAAAMLAGLLPLAGGAQTATLPILPKSGSVSAGQAVIGAPAGSRLDIRQLSQRAVLRWDSFSIGAGSAVEFKLPSTQAATLNVVTGPLGSEIAGSLKSNGSLFLINPQGIAITPTGVVDTRAGFVASTLGLSEDDFMAGRLRFNGRGGSVLNQGVIATGDGGQVALLGSHVQNDGVILAPLGKVALGSASAATLDFSGDGFLQVILPADAVDGDSRPLIENNGRIASGRVALRAATVREALREAIHLPGEIRATTLSGSDGAIVLDGGVGGVVRLGGTLDASSAEGVGGRIDITGQRVALEGATLDASGATRGGLVRVGGAFQGGKASGAQADGHEQFLDRFGALPSLASADRISVDAESRIDVSARARDGRGGTAVLWSERATRMLGHLDASGAAAGGAVEISSASTIQSIALSRMTLGAGARLLLDPQDIVIDDGVSPTPPGDIGYGDASGMTTTLNSADLTALLGSGVSVRLQASQDITWSTFFASVTRGATPVGDLSLAAGRSLTLNGAFSNGGGHWTLTANDTAAHGVVDAERGAGPATLDLSNARFITDNGPLTLLLADGAGNTERTAGSLRLGGVNAASLSATVMPTALAADSSRAELILQGDVSVAGTATLSGPLRVSGSSEIAGRSVSWLTEGSDTIVGEGGFRFVENGVVTRLARLGSVDATRVALGNDTGAPVIRVYGDADPDADHLGRAPVHAVGGMPASVEGLLVPGSLNVAGPGAAAPVGNGTLTLSATSSAAIEAGVVGNFFIDLSAATMPLSITRRTLTPTVSNGSYIYGSPAAVLQLAGLVNGDSVVPVATLGSQGGVAMGVNGAGYGFGDRVGAGAWNFMLTGLDGAAASNYTLDLSGPVSGLLSIARKPLSYIVGNGSQTYGSTHTMPAAVLAGVLAGDDVSPVVGLSPGGLPAVAGDRLAAGSYAASVTALNGASAANYAVGTVNNSDGVYRVDPRLVTWSVGAGSGIYGSPGTLGVATLNGVLSGDTVSGSVSPITSGGAPFTPDAITRAGTYAEIVSALTGPQAGNYALAASGNTPGQFVVAPKPITYTGGVVDQVYGTPLASPTLNGILAGDLVGGFQKVEVLRGDAASGQSQAWPVGQYATTLLWLTGADAGNYVIAGSGNSALTVNVTPRTLTYVAASGSNVYGTPPIGATPTLSGVLPGDQIAALPTLQAGGTTSTLDARSHAGTYASIVTNGSLSGAGAGNYVIATSGNTPGAWTVAPKPVNWQVSQGSSVYGDAPANAVVLDTLPGDSVRPTVVALDGNGNPVARPTVGGNWWAGVGALTGPDAGNYVLASGGNAIGALTVTPRPVTFSVANATAVYGNLATPGAVTLGNVLAGDSVGYTTAVLSGSTPITLTERTGAGAYAEVVTALTGNPNYLLAASGNAPGTLTVQRRPVGYIAQDASSIYGTAAATAPVTLQGVLAGDNVSAGPVVLLATGATPTERTAAGTWALGLRSLSGADAANYLPSDAGSTTAHLTVAPKPVTVTVEGYFGLSGGYRDSFMDRTLPYTAAGTATLPGAQGRIDGALPGDQVTVTTAITPIARSGSGRINAGTYSFTGTGLGGADAGNYVMAPSGNRFATLTVTPALVSNSAWVQGADISQREPIYGSADQYRLKTFLGGVYAGDDVALNAWANLPGGRSNTLPARLVPGWYGVDSELQGADKGNYVMADVSSSAFHVAPRPITVTVGNSTSTYGDALQLSASTLHGVLDGDAVSVTTAIAGASFTNGRMSAGQYGVFATGLTGAEAGNYTLKPENFGAPGLPLSESGRLTVLPRGLDRAMDPGSLSITYGDALPQLRIVGGVLQGDEVFMTNVVVPTEIQGLPVVSGRDTALSTTLSAGTYRYVPRLSGRDAANYVSGGDAGTVTIARKPVTVTIEPISTVYGSYVAPSVSVSGLVNGDQTWVKPDFQIAGAGSVYSERTNAGNYMQTVTGLHEEGPAGAVDLSRNYLFVSTPGASAPLTIARKPLVHVPSTATAVYGDASTALGTLSGVLFGDDVGVRVDAGGTLSSTAIGKGNGSLAYTGRLDAGDYSWTASLTGAKAGNYAVSIGGAFTVAPREVVYGVSNWAITYGGYSGSLSCSRDGCAAWNTSPHDNTGTATFQGVLPGDSIAGTVGIVDFTGRRVALDNNTPAGQYFEVVTGLTGPSAKNYRIADSGSLPGLLTVKPMPLSYSVTSAVYLNGLVGTPGIATLNGPDGPFSGPDVHPVVTAFDPQGRVVSDLSQLTTGRYTFVVTGLTGADASNFTVLGNDRTWIGKFLPNNVGTLDVFSSATLGQHFGDTALQVPPIPQIPQPPQTPAVEAPPLRGWVRSGQTGQTEEFGRNITQTGADGNVAIGLTGVGASGSASGAVEAGVDLGGADLSTQASGEITGLAKFGITGVRLEAGANAHVDVTITTGPGYVTFGAQGDAYAIGSLNRNGVRIGAEARAGVTAQTGVGGHVDGLGDANVDAAVSTFAFARADEQYTVRDGQVVQRFDNAVGVGSSAGISAGVAGSTGSVGGGATVYTPGSIGGTFNYSVGISDGAISVSLDLGAQLGFGGLGLSLNFSIDPMGLAGALTHSPIGELVVNAFGLNHQEPNSHYSEADSRHAASISDPVERYNYLAGNTRWRDRPWDYATNANARTDWDNMQNFFNTYNSLIDRTQALIKKEQADQTRFLDLLKTDPKAAVELAHSSNFAQANLAEESSLRLLAAQMGVQLAVVEGQVTYVAGGSR</sequence>
<dbReference type="PANTHER" id="PTHR12338:SF5">
    <property type="entry name" value="ANTIGEN 43-RELATED"/>
    <property type="match status" value="1"/>
</dbReference>
<evidence type="ECO:0000313" key="4">
    <source>
        <dbReference type="EMBL" id="PIM53951.1"/>
    </source>
</evidence>
<dbReference type="InterPro" id="IPR011050">
    <property type="entry name" value="Pectin_lyase_fold/virulence"/>
</dbReference>
<gene>
    <name evidence="4" type="ORF">CS062_06545</name>
</gene>
<dbReference type="PANTHER" id="PTHR12338">
    <property type="entry name" value="AUTOTRANSPORTER"/>
    <property type="match status" value="1"/>
</dbReference>
<dbReference type="EMBL" id="PEOG01000014">
    <property type="protein sequence ID" value="PIM53951.1"/>
    <property type="molecule type" value="Genomic_DNA"/>
</dbReference>
<feature type="region of interest" description="Disordered" evidence="1">
    <location>
        <begin position="1"/>
        <end position="71"/>
    </location>
</feature>
<feature type="transmembrane region" description="Helical" evidence="2">
    <location>
        <begin position="73"/>
        <end position="91"/>
    </location>
</feature>
<comment type="caution">
    <text evidence="4">The sequence shown here is derived from an EMBL/GenBank/DDBJ whole genome shotgun (WGS) entry which is preliminary data.</text>
</comment>